<sequence>MSTTSDEQAQRAEWARMRKHFTDVLDNMHNVDILDTYKQLFQENILLGQKLFVSFLLKGQYDPQISGLLVSLISVDVPSIGHLLARESTLRFIQNFGRRNYNICFYLVELLSQLLNYDVIHEIVVLQILQLLSQEAEETKSDDKLNASVNLMAHLLMTCGKKLLDVSRTMHNSVLDTLRQLLQTSSRLSGNVKHSLDRLMDARQRQYVDVPTQKLLERPFETSNGEDNDETEAYMFIIDDEFTEKEPDTRMDAFVVRDDDKQLVEQFKDLRLHVLERVHAVEEQREAATTVLTVHNMTDSEEIAFKKQIYLTLKSSLSGEEATHKLLKMRIPDRDKLQAVEMLERSMVQESTYSKFYGSIAENLLPQHRSWPEAFQKAFSNRLSHLEDLEPSGIRNSGKFWGHLLATGLFNSDVLREVSITEEGSTPPLRIFVKFMFQQLVFELGIEQLQAWLAQPDVVEGTRNMFPLEDADDTRYSINYFTAIGLGVLTEGMRAHLERQEEEEDEEEEEEEEEAEPEQEENVEGTEEKSASAVQPRPSRYDPGPRHPRSATPPRRGPTRERSVTPPRRGGPEKRRRSVTPPRRGGPEKRRRSVTPPRRGGSGQRRRSVTPPRRR</sequence>
<dbReference type="PANTHER" id="PTHR18034:SF3">
    <property type="entry name" value="PRE-MRNA-SPLICING FACTOR CWC22 HOMOLOG"/>
    <property type="match status" value="1"/>
</dbReference>
<feature type="domain" description="MI" evidence="8">
    <location>
        <begin position="304"/>
        <end position="420"/>
    </location>
</feature>
<dbReference type="SUPFAM" id="SSF48371">
    <property type="entry name" value="ARM repeat"/>
    <property type="match status" value="1"/>
</dbReference>
<evidence type="ECO:0000256" key="5">
    <source>
        <dbReference type="ARBA" id="ARBA00023242"/>
    </source>
</evidence>
<proteinExistence type="inferred from homology"/>
<keyword evidence="5" id="KW-0539">Nucleus</keyword>
<keyword evidence="4" id="KW-0508">mRNA splicing</keyword>
<dbReference type="SMART" id="SM00544">
    <property type="entry name" value="MA3"/>
    <property type="match status" value="1"/>
</dbReference>
<dbReference type="GO" id="GO:0000398">
    <property type="term" value="P:mRNA splicing, via spliceosome"/>
    <property type="evidence" value="ECO:0007669"/>
    <property type="project" value="TreeGrafter"/>
</dbReference>
<dbReference type="PANTHER" id="PTHR18034">
    <property type="entry name" value="CELL CYCLE CONTROL PROTEIN CWF22-RELATED"/>
    <property type="match status" value="1"/>
</dbReference>
<evidence type="ECO:0000259" key="8">
    <source>
        <dbReference type="PROSITE" id="PS51366"/>
    </source>
</evidence>
<evidence type="ECO:0000256" key="3">
    <source>
        <dbReference type="ARBA" id="ARBA00022664"/>
    </source>
</evidence>
<comment type="similarity">
    <text evidence="2">Belongs to the CWC22 family.</text>
</comment>
<keyword evidence="3" id="KW-0507">mRNA processing</keyword>
<comment type="subcellular location">
    <subcellularLocation>
        <location evidence="1">Nucleus</location>
    </subcellularLocation>
</comment>
<evidence type="ECO:0000256" key="2">
    <source>
        <dbReference type="ARBA" id="ARBA00006856"/>
    </source>
</evidence>
<dbReference type="Proteomes" id="UP001377567">
    <property type="component" value="Unassembled WGS sequence"/>
</dbReference>
<dbReference type="InterPro" id="IPR050781">
    <property type="entry name" value="CWC22_splicing_factor"/>
</dbReference>
<feature type="compositionally biased region" description="Basic residues" evidence="7">
    <location>
        <begin position="604"/>
        <end position="615"/>
    </location>
</feature>
<dbReference type="InterPro" id="IPR003891">
    <property type="entry name" value="Initiation_fac_eIF4g_MI"/>
</dbReference>
<evidence type="ECO:0000256" key="6">
    <source>
        <dbReference type="ARBA" id="ARBA00040804"/>
    </source>
</evidence>
<organism evidence="9 10">
    <name type="scientific">Maudiozyma humilis</name>
    <name type="common">Sour dough yeast</name>
    <name type="synonym">Kazachstania humilis</name>
    <dbReference type="NCBI Taxonomy" id="51915"/>
    <lineage>
        <taxon>Eukaryota</taxon>
        <taxon>Fungi</taxon>
        <taxon>Dikarya</taxon>
        <taxon>Ascomycota</taxon>
        <taxon>Saccharomycotina</taxon>
        <taxon>Saccharomycetes</taxon>
        <taxon>Saccharomycetales</taxon>
        <taxon>Saccharomycetaceae</taxon>
        <taxon>Maudiozyma</taxon>
    </lineage>
</organism>
<evidence type="ECO:0000256" key="1">
    <source>
        <dbReference type="ARBA" id="ARBA00004123"/>
    </source>
</evidence>
<accession>A0AAV5RUL8</accession>
<evidence type="ECO:0000256" key="7">
    <source>
        <dbReference type="SAM" id="MobiDB-lite"/>
    </source>
</evidence>
<protein>
    <recommendedName>
        <fullName evidence="6">Pre-mRNA-splicing factor CWC22</fullName>
    </recommendedName>
</protein>
<evidence type="ECO:0000313" key="10">
    <source>
        <dbReference type="Proteomes" id="UP001377567"/>
    </source>
</evidence>
<dbReference type="EMBL" id="BTGD01000003">
    <property type="protein sequence ID" value="GMM55115.1"/>
    <property type="molecule type" value="Genomic_DNA"/>
</dbReference>
<keyword evidence="10" id="KW-1185">Reference proteome</keyword>
<feature type="region of interest" description="Disordered" evidence="7">
    <location>
        <begin position="497"/>
        <end position="615"/>
    </location>
</feature>
<dbReference type="InterPro" id="IPR016024">
    <property type="entry name" value="ARM-type_fold"/>
</dbReference>
<evidence type="ECO:0000256" key="4">
    <source>
        <dbReference type="ARBA" id="ARBA00023187"/>
    </source>
</evidence>
<dbReference type="AlphaFoldDB" id="A0AAV5RUL8"/>
<dbReference type="GO" id="GO:0003723">
    <property type="term" value="F:RNA binding"/>
    <property type="evidence" value="ECO:0007669"/>
    <property type="project" value="TreeGrafter"/>
</dbReference>
<dbReference type="PROSITE" id="PS51366">
    <property type="entry name" value="MI"/>
    <property type="match status" value="1"/>
</dbReference>
<dbReference type="GO" id="GO:0071013">
    <property type="term" value="C:catalytic step 2 spliceosome"/>
    <property type="evidence" value="ECO:0007669"/>
    <property type="project" value="TreeGrafter"/>
</dbReference>
<dbReference type="Gene3D" id="1.25.40.180">
    <property type="match status" value="1"/>
</dbReference>
<evidence type="ECO:0000313" key="9">
    <source>
        <dbReference type="EMBL" id="GMM55115.1"/>
    </source>
</evidence>
<dbReference type="Pfam" id="PF02847">
    <property type="entry name" value="MA3"/>
    <property type="match status" value="1"/>
</dbReference>
<name>A0AAV5RUL8_MAUHU</name>
<reference evidence="9 10" key="1">
    <citation type="journal article" date="2023" name="Elife">
        <title>Identification of key yeast species and microbe-microbe interactions impacting larval growth of Drosophila in the wild.</title>
        <authorList>
            <person name="Mure A."/>
            <person name="Sugiura Y."/>
            <person name="Maeda R."/>
            <person name="Honda K."/>
            <person name="Sakurai N."/>
            <person name="Takahashi Y."/>
            <person name="Watada M."/>
            <person name="Katoh T."/>
            <person name="Gotoh A."/>
            <person name="Gotoh Y."/>
            <person name="Taniguchi I."/>
            <person name="Nakamura K."/>
            <person name="Hayashi T."/>
            <person name="Katayama T."/>
            <person name="Uemura T."/>
            <person name="Hattori Y."/>
        </authorList>
    </citation>
    <scope>NUCLEOTIDE SEQUENCE [LARGE SCALE GENOMIC DNA]</scope>
    <source>
        <strain evidence="9 10">KH-74</strain>
    </source>
</reference>
<feature type="compositionally biased region" description="Acidic residues" evidence="7">
    <location>
        <begin position="500"/>
        <end position="525"/>
    </location>
</feature>
<gene>
    <name evidence="9" type="ORF">DAKH74_017310</name>
</gene>
<comment type="caution">
    <text evidence="9">The sequence shown here is derived from an EMBL/GenBank/DDBJ whole genome shotgun (WGS) entry which is preliminary data.</text>
</comment>